<protein>
    <recommendedName>
        <fullName evidence="1">HipA N-terminal subdomain 1 domain-containing protein</fullName>
    </recommendedName>
</protein>
<proteinExistence type="predicted"/>
<comment type="caution">
    <text evidence="2">The sequence shown here is derived from an EMBL/GenBank/DDBJ whole genome shotgun (WGS) entry which is preliminary data.</text>
</comment>
<dbReference type="Proteomes" id="UP000537862">
    <property type="component" value="Unassembled WGS sequence"/>
</dbReference>
<organism evidence="2 3">
    <name type="scientific">Pelistega suis</name>
    <dbReference type="NCBI Taxonomy" id="1631957"/>
    <lineage>
        <taxon>Bacteria</taxon>
        <taxon>Pseudomonadati</taxon>
        <taxon>Pseudomonadota</taxon>
        <taxon>Betaproteobacteria</taxon>
        <taxon>Burkholderiales</taxon>
        <taxon>Alcaligenaceae</taxon>
        <taxon>Pelistega</taxon>
    </lineage>
</organism>
<dbReference type="NCBIfam" id="TIGR03071">
    <property type="entry name" value="couple_hipA"/>
    <property type="match status" value="1"/>
</dbReference>
<gene>
    <name evidence="2" type="ORF">HKX39_02745</name>
</gene>
<dbReference type="EMBL" id="JABGBN010000001">
    <property type="protein sequence ID" value="NOL51096.1"/>
    <property type="molecule type" value="Genomic_DNA"/>
</dbReference>
<evidence type="ECO:0000313" key="3">
    <source>
        <dbReference type="Proteomes" id="UP000537862"/>
    </source>
</evidence>
<dbReference type="AlphaFoldDB" id="A0A849P258"/>
<dbReference type="Pfam" id="PF13657">
    <property type="entry name" value="Couple_hipA"/>
    <property type="match status" value="1"/>
</dbReference>
<keyword evidence="3" id="KW-1185">Reference proteome</keyword>
<name>A0A849P258_9BURK</name>
<accession>A0A849P258</accession>
<evidence type="ECO:0000259" key="1">
    <source>
        <dbReference type="Pfam" id="PF13657"/>
    </source>
</evidence>
<dbReference type="InterPro" id="IPR017508">
    <property type="entry name" value="HipA_N1"/>
</dbReference>
<evidence type="ECO:0000313" key="2">
    <source>
        <dbReference type="EMBL" id="NOL51096.1"/>
    </source>
</evidence>
<sequence>MMKDVLHVAMNGELIGQWFKSRDGHTEFHYEDSWLDSPRRRMLSLSLLLTQKVHRGAVVYNFLNYRWA</sequence>
<reference evidence="2 3" key="1">
    <citation type="submission" date="2020-05" db="EMBL/GenBank/DDBJ databases">
        <authorList>
            <person name="Niu N."/>
        </authorList>
    </citation>
    <scope>NUCLEOTIDE SEQUENCE [LARGE SCALE GENOMIC DNA]</scope>
    <source>
        <strain evidence="2 3">3340-03</strain>
    </source>
</reference>
<feature type="domain" description="HipA N-terminal subdomain 1" evidence="1">
    <location>
        <begin position="6"/>
        <end position="63"/>
    </location>
</feature>